<organism evidence="1 2">
    <name type="scientific">Staphylococcus phage Team1</name>
    <dbReference type="NCBI Taxonomy" id="1262512"/>
    <lineage>
        <taxon>Viruses</taxon>
        <taxon>Duplodnaviria</taxon>
        <taxon>Heunggongvirae</taxon>
        <taxon>Uroviricota</taxon>
        <taxon>Caudoviricetes</taxon>
        <taxon>Herelleviridae</taxon>
        <taxon>Twortvirinae</taxon>
        <taxon>Kayvirus</taxon>
        <taxon>Kayvirus G1</taxon>
    </lineage>
</organism>
<dbReference type="Proteomes" id="UP000028568">
    <property type="component" value="Segment"/>
</dbReference>
<name>A0A075BES4_9CAUD</name>
<reference evidence="1 2" key="1">
    <citation type="journal article" date="2014" name="PLoS ONE">
        <title>Improving the Safety of Staphylococcus aureus Polyvalent Phages by Their Production on a Staphylococcus xylosus Strain.</title>
        <authorList>
            <person name="El Haddad L."/>
            <person name="Ben Abdallah N."/>
            <person name="Plante P.L."/>
            <person name="Dumaresq J."/>
            <person name="Katsarava R."/>
            <person name="Labrie S."/>
            <person name="Corbeil J."/>
            <person name="St-Gelais D."/>
            <person name="Moineau S."/>
        </authorList>
    </citation>
    <scope>NUCLEOTIDE SEQUENCE [LARGE SCALE GENOMIC DNA]</scope>
</reference>
<proteinExistence type="predicted"/>
<dbReference type="RefSeq" id="YP_009098296.1">
    <property type="nucleotide sequence ID" value="NC_025417.1"/>
</dbReference>
<dbReference type="KEGG" id="vg:22276559"/>
<dbReference type="EMBL" id="KC012913">
    <property type="protein sequence ID" value="AFX93413.1"/>
    <property type="molecule type" value="Genomic_DNA"/>
</dbReference>
<protein>
    <submittedName>
        <fullName evidence="1">Uncharacterized protein</fullName>
    </submittedName>
</protein>
<evidence type="ECO:0000313" key="2">
    <source>
        <dbReference type="Proteomes" id="UP000028568"/>
    </source>
</evidence>
<dbReference type="GeneID" id="22276559"/>
<accession>A0A075BES4</accession>
<sequence>MDIPTILFRNPYDYTKVKKLMENKEQYIVVKFDSVSVHNLNVQGMMNVIQDYLHIYGYRVKEYGQENSSKDDERDVKGYLYERVGE</sequence>
<evidence type="ECO:0000313" key="1">
    <source>
        <dbReference type="EMBL" id="AFX93413.1"/>
    </source>
</evidence>